<evidence type="ECO:0000313" key="2">
    <source>
        <dbReference type="Proteomes" id="UP001647509"/>
    </source>
</evidence>
<comment type="caution">
    <text evidence="1">The sequence shown here is derived from an EMBL/GenBank/DDBJ whole genome shotgun (WGS) entry which is preliminary data.</text>
</comment>
<sequence>MMKFKTAFTLLLAFAATINTYAQPAKPGDWSKIRLYGHAFKNEDFTNDQYDFIIDNFGIFTVEKRHARDIYGATNTEDAAEATAQRIHAGNPDCKVLMYWSTNTAYTQYYTTVDDAITTNPDWVDPSNSRYTYPDDCKDWWVSKANEIVTTRGLDGIFGDGAPGAQSRGYIDDVNDNLGALSALSCFNLYNGYRVATASKIYAGDTTLANADGVMCEAFFRIPVDTKEEAVFQMDEFLAIPSDKYIICRGAAGAFGSTHEFTLACCLILANDYTYYSWGGDGNSYAGDGTMTYWHSDFEQEIGEPLGKATKNGYVYSRVFENCTVTVDFENATSSIVWNQNNASLSTAEKKKVEAYTIYPNPTHDKIHIISNKNNSKNSSITIINLEGKILNTISFNSLDNMKVNISHLNKGFYFLKIQTENGNSIHKIIKK</sequence>
<dbReference type="Proteomes" id="UP001647509">
    <property type="component" value="Unassembled WGS sequence"/>
</dbReference>
<keyword evidence="2" id="KW-1185">Reference proteome</keyword>
<dbReference type="EMBL" id="JAHKPD010000007">
    <property type="protein sequence ID" value="MBU2949433.1"/>
    <property type="molecule type" value="Genomic_DNA"/>
</dbReference>
<gene>
    <name evidence="1" type="ORF">KO493_01845</name>
</gene>
<reference evidence="1" key="1">
    <citation type="submission" date="2021-05" db="EMBL/GenBank/DDBJ databases">
        <title>Draft genomes of bacteria isolated from model marine particles.</title>
        <authorList>
            <person name="Datta M.S."/>
            <person name="Schwartzman J.A."/>
            <person name="Enke T.N."/>
            <person name="Saavedra J."/>
            <person name="Cermak N."/>
            <person name="Cordero O.X."/>
        </authorList>
    </citation>
    <scope>NUCLEOTIDE SEQUENCE</scope>
    <source>
        <strain evidence="1">I2M19</strain>
    </source>
</reference>
<evidence type="ECO:0000313" key="1">
    <source>
        <dbReference type="EMBL" id="MBU2949433.1"/>
    </source>
</evidence>
<accession>A0ACC5U597</accession>
<proteinExistence type="predicted"/>
<protein>
    <submittedName>
        <fullName evidence="1">T9SS type A sorting domain-containing protein</fullName>
    </submittedName>
</protein>
<name>A0ACC5U597_9FLAO</name>
<organism evidence="1 2">
    <name type="scientific">Pseudotamlana agarivorans</name>
    <dbReference type="NCBI Taxonomy" id="481183"/>
    <lineage>
        <taxon>Bacteria</taxon>
        <taxon>Pseudomonadati</taxon>
        <taxon>Bacteroidota</taxon>
        <taxon>Flavobacteriia</taxon>
        <taxon>Flavobacteriales</taxon>
        <taxon>Flavobacteriaceae</taxon>
        <taxon>Pseudotamlana</taxon>
    </lineage>
</organism>